<accession>A0ABR1JRR6</accession>
<feature type="region of interest" description="Disordered" evidence="1">
    <location>
        <begin position="238"/>
        <end position="270"/>
    </location>
</feature>
<feature type="compositionally biased region" description="Polar residues" evidence="1">
    <location>
        <begin position="250"/>
        <end position="262"/>
    </location>
</feature>
<protein>
    <submittedName>
        <fullName evidence="2">Uncharacterized protein</fullName>
    </submittedName>
</protein>
<proteinExistence type="predicted"/>
<evidence type="ECO:0000313" key="2">
    <source>
        <dbReference type="EMBL" id="KAK7463540.1"/>
    </source>
</evidence>
<feature type="compositionally biased region" description="Polar residues" evidence="1">
    <location>
        <begin position="413"/>
        <end position="427"/>
    </location>
</feature>
<feature type="region of interest" description="Disordered" evidence="1">
    <location>
        <begin position="285"/>
        <end position="486"/>
    </location>
</feature>
<feature type="compositionally biased region" description="Polar residues" evidence="1">
    <location>
        <begin position="285"/>
        <end position="304"/>
    </location>
</feature>
<dbReference type="EMBL" id="JBANRG010000009">
    <property type="protein sequence ID" value="KAK7463540.1"/>
    <property type="molecule type" value="Genomic_DNA"/>
</dbReference>
<dbReference type="Proteomes" id="UP001498398">
    <property type="component" value="Unassembled WGS sequence"/>
</dbReference>
<feature type="region of interest" description="Disordered" evidence="1">
    <location>
        <begin position="55"/>
        <end position="77"/>
    </location>
</feature>
<feature type="compositionally biased region" description="Low complexity" evidence="1">
    <location>
        <begin position="61"/>
        <end position="77"/>
    </location>
</feature>
<comment type="caution">
    <text evidence="2">The sequence shown here is derived from an EMBL/GenBank/DDBJ whole genome shotgun (WGS) entry which is preliminary data.</text>
</comment>
<sequence length="559" mass="60401">MLAQRLNELAVSHDQGLLDDDEYRLLRQDVFERYAANPVIPVELPLVPTAATRKKQVEFAPEQSPSSLPSDPSRSKPSIVANLLRRATRRKSKESLTPSVQVDTAPVISLKRSFLPRSLTRKSSFDKNSLSSSTSLGSSKTFHSGFFSSPPTSPPSLISPSSPSSSWPSSQRKPSSTLNSKSASKLNVSTPMLDHDIFEDGGLHTTKDIRKAIIDLEAEGKRVVEAFDQLEQSTIAKVQQRERDEAYKTLPSSSRSNSNPDHQSSDAFYSSSSLAVPKRLRSGSIASANSAHSKSSYNTPSSPISRPRKLSASSNVSTSAAGPGQGSAGASYSHGHQAYGIGNNNATSPGPHQIKHKSSISSIVSSPGSLLSVGRSKSNNSNKNGGHHLLSRSTSQSSMSQHQHQSQSQSQSKTPGSTLMNRRNVSNPHPPSHSHSHSLSRSSSHQSQSRSHSRSGSRSGSRGLSPSSSTSALNPMRKVSSSSSSAATMVVLEHGRISEVLLEGDGEPEMELGEEAHEKQEVLDVQRRKMEVIARYEAQIEYLRARLKGAELHERLLRK</sequence>
<name>A0ABR1JRR6_9AGAR</name>
<organism evidence="2 3">
    <name type="scientific">Marasmiellus scandens</name>
    <dbReference type="NCBI Taxonomy" id="2682957"/>
    <lineage>
        <taxon>Eukaryota</taxon>
        <taxon>Fungi</taxon>
        <taxon>Dikarya</taxon>
        <taxon>Basidiomycota</taxon>
        <taxon>Agaricomycotina</taxon>
        <taxon>Agaricomycetes</taxon>
        <taxon>Agaricomycetidae</taxon>
        <taxon>Agaricales</taxon>
        <taxon>Marasmiineae</taxon>
        <taxon>Omphalotaceae</taxon>
        <taxon>Marasmiellus</taxon>
    </lineage>
</organism>
<gene>
    <name evidence="2" type="ORF">VKT23_006888</name>
</gene>
<feature type="compositionally biased region" description="Low complexity" evidence="1">
    <location>
        <begin position="359"/>
        <end position="384"/>
    </location>
</feature>
<feature type="compositionally biased region" description="Low complexity" evidence="1">
    <location>
        <begin position="145"/>
        <end position="176"/>
    </location>
</feature>
<feature type="region of interest" description="Disordered" evidence="1">
    <location>
        <begin position="145"/>
        <end position="185"/>
    </location>
</feature>
<feature type="compositionally biased region" description="Low complexity" evidence="1">
    <location>
        <begin position="391"/>
        <end position="412"/>
    </location>
</feature>
<feature type="compositionally biased region" description="Low complexity" evidence="1">
    <location>
        <begin position="439"/>
        <end position="469"/>
    </location>
</feature>
<reference evidence="2 3" key="1">
    <citation type="submission" date="2024-01" db="EMBL/GenBank/DDBJ databases">
        <title>A draft genome for the cacao thread blight pathogen Marasmiellus scandens.</title>
        <authorList>
            <person name="Baruah I.K."/>
            <person name="Leung J."/>
            <person name="Bukari Y."/>
            <person name="Amoako-Attah I."/>
            <person name="Meinhardt L.W."/>
            <person name="Bailey B.A."/>
            <person name="Cohen S.P."/>
        </authorList>
    </citation>
    <scope>NUCLEOTIDE SEQUENCE [LARGE SCALE GENOMIC DNA]</scope>
    <source>
        <strain evidence="2 3">GH-19</strain>
    </source>
</reference>
<evidence type="ECO:0000256" key="1">
    <source>
        <dbReference type="SAM" id="MobiDB-lite"/>
    </source>
</evidence>
<keyword evidence="3" id="KW-1185">Reference proteome</keyword>
<evidence type="ECO:0000313" key="3">
    <source>
        <dbReference type="Proteomes" id="UP001498398"/>
    </source>
</evidence>